<protein>
    <submittedName>
        <fullName evidence="1">Uncharacterized protein</fullName>
    </submittedName>
</protein>
<proteinExistence type="predicted"/>
<accession>A0A7L8ZPJ8</accession>
<evidence type="ECO:0000313" key="1">
    <source>
        <dbReference type="EMBL" id="QOI72207.1"/>
    </source>
</evidence>
<dbReference type="Proteomes" id="UP000593900">
    <property type="component" value="Segment"/>
</dbReference>
<organism evidence="1 2">
    <name type="scientific">Erwinia phage pEa_SNUABM_50</name>
    <dbReference type="NCBI Taxonomy" id="2768775"/>
    <lineage>
        <taxon>Viruses</taxon>
        <taxon>Duplodnaviria</taxon>
        <taxon>Heunggongvirae</taxon>
        <taxon>Uroviricota</taxon>
        <taxon>Caudoviricetes</taxon>
        <taxon>Eneladusvirus</taxon>
        <taxon>Eneladusvirus BF</taxon>
    </lineage>
</organism>
<dbReference type="EMBL" id="MT939488">
    <property type="protein sequence ID" value="QOI72207.1"/>
    <property type="molecule type" value="Genomic_DNA"/>
</dbReference>
<sequence length="127" mass="14828">MWNIEDINIFTDNSLDKFYAECNGYRAELAKGKIKQLLLAKTEYDLYTSLKDAVFRHGVCVKEVNMSMMLDEYMGWDDNTTFSSIKISEYSTQRAEEIKRNFKLGQNRKELNSNFWGSLIVEDILEG</sequence>
<name>A0A7L8ZPJ8_9CAUD</name>
<gene>
    <name evidence="1" type="ORF">pEaSNUABM50_00183</name>
</gene>
<reference evidence="1 2" key="1">
    <citation type="submission" date="2020-08" db="EMBL/GenBank/DDBJ databases">
        <title>Complete genome sequence of Erwinia phage pEa_SNUABM_50.</title>
        <authorList>
            <person name="Kim S.G."/>
            <person name="Lee S.B."/>
            <person name="Park S.C."/>
        </authorList>
    </citation>
    <scope>NUCLEOTIDE SEQUENCE [LARGE SCALE GENOMIC DNA]</scope>
</reference>
<evidence type="ECO:0000313" key="2">
    <source>
        <dbReference type="Proteomes" id="UP000593900"/>
    </source>
</evidence>